<dbReference type="AlphaFoldDB" id="A0A410JZT2"/>
<proteinExistence type="predicted"/>
<dbReference type="PROSITE" id="PS51257">
    <property type="entry name" value="PROKAR_LIPOPROTEIN"/>
    <property type="match status" value="1"/>
</dbReference>
<feature type="chain" id="PRO_5019412697" evidence="1">
    <location>
        <begin position="20"/>
        <end position="118"/>
    </location>
</feature>
<evidence type="ECO:0000313" key="3">
    <source>
        <dbReference type="Proteomes" id="UP000287502"/>
    </source>
</evidence>
<evidence type="ECO:0000256" key="1">
    <source>
        <dbReference type="SAM" id="SignalP"/>
    </source>
</evidence>
<dbReference type="InterPro" id="IPR014508">
    <property type="entry name" value="UCP020555_TPR-like"/>
</dbReference>
<dbReference type="OrthoDB" id="9800218at2"/>
<name>A0A410JZT2_9BACT</name>
<keyword evidence="1" id="KW-0732">Signal</keyword>
<sequence length="118" mass="13799">MIKSLIFALLIAFSVVACATNTSLYYWGDYPKSSVNYAMKSADKEYTQKHIEELRKVIETSDSQKRRVAPGLYAEYGQLLYENEQRNEARKFFELEKTTYPESEVFINRIVSKLYSEN</sequence>
<evidence type="ECO:0000313" key="2">
    <source>
        <dbReference type="EMBL" id="QAR33682.1"/>
    </source>
</evidence>
<protein>
    <submittedName>
        <fullName evidence="2">DUF4810 domain-containing protein</fullName>
    </submittedName>
</protein>
<gene>
    <name evidence="2" type="ORF">EP073_09785</name>
</gene>
<dbReference type="EMBL" id="CP035108">
    <property type="protein sequence ID" value="QAR33682.1"/>
    <property type="molecule type" value="Genomic_DNA"/>
</dbReference>
<dbReference type="KEGG" id="gtl:EP073_09785"/>
<accession>A0A410JZT2</accession>
<feature type="signal peptide" evidence="1">
    <location>
        <begin position="1"/>
        <end position="19"/>
    </location>
</feature>
<keyword evidence="3" id="KW-1185">Reference proteome</keyword>
<dbReference type="Proteomes" id="UP000287502">
    <property type="component" value="Chromosome"/>
</dbReference>
<dbReference type="Pfam" id="PF16068">
    <property type="entry name" value="DUF4810"/>
    <property type="match status" value="1"/>
</dbReference>
<organism evidence="2 3">
    <name type="scientific">Geovibrio thiophilus</name>
    <dbReference type="NCBI Taxonomy" id="139438"/>
    <lineage>
        <taxon>Bacteria</taxon>
        <taxon>Pseudomonadati</taxon>
        <taxon>Deferribacterota</taxon>
        <taxon>Deferribacteres</taxon>
        <taxon>Deferribacterales</taxon>
        <taxon>Geovibrionaceae</taxon>
        <taxon>Geovibrio</taxon>
    </lineage>
</organism>
<dbReference type="RefSeq" id="WP_128466968.1">
    <property type="nucleotide sequence ID" value="NZ_CP035108.1"/>
</dbReference>
<reference evidence="2 3" key="1">
    <citation type="submission" date="2019-01" db="EMBL/GenBank/DDBJ databases">
        <title>Geovibrio thiophilus DSM 11263, complete genome.</title>
        <authorList>
            <person name="Spring S."/>
            <person name="Bunk B."/>
            <person name="Sproer C."/>
        </authorList>
    </citation>
    <scope>NUCLEOTIDE SEQUENCE [LARGE SCALE GENOMIC DNA]</scope>
    <source>
        <strain evidence="2 3">DSM 11263</strain>
    </source>
</reference>